<reference evidence="1" key="2">
    <citation type="submission" date="2021-04" db="EMBL/GenBank/DDBJ databases">
        <authorList>
            <person name="Gilroy R."/>
        </authorList>
    </citation>
    <scope>NUCLEOTIDE SEQUENCE</scope>
    <source>
        <strain evidence="1">ChiW19-6364</strain>
    </source>
</reference>
<accession>A0A9D2R822</accession>
<organism evidence="1 2">
    <name type="scientific">Candidatus Blautia stercoripullorum</name>
    <dbReference type="NCBI Taxonomy" id="2838502"/>
    <lineage>
        <taxon>Bacteria</taxon>
        <taxon>Bacillati</taxon>
        <taxon>Bacillota</taxon>
        <taxon>Clostridia</taxon>
        <taxon>Lachnospirales</taxon>
        <taxon>Lachnospiraceae</taxon>
        <taxon>Blautia</taxon>
    </lineage>
</organism>
<dbReference type="AlphaFoldDB" id="A0A9D2R822"/>
<dbReference type="EMBL" id="DWUX01000048">
    <property type="protein sequence ID" value="HJD38905.1"/>
    <property type="molecule type" value="Genomic_DNA"/>
</dbReference>
<gene>
    <name evidence="1" type="ORF">H9913_02660</name>
</gene>
<reference evidence="1" key="1">
    <citation type="journal article" date="2021" name="PeerJ">
        <title>Extensive microbial diversity within the chicken gut microbiome revealed by metagenomics and culture.</title>
        <authorList>
            <person name="Gilroy R."/>
            <person name="Ravi A."/>
            <person name="Getino M."/>
            <person name="Pursley I."/>
            <person name="Horton D.L."/>
            <person name="Alikhan N.F."/>
            <person name="Baker D."/>
            <person name="Gharbi K."/>
            <person name="Hall N."/>
            <person name="Watson M."/>
            <person name="Adriaenssens E.M."/>
            <person name="Foster-Nyarko E."/>
            <person name="Jarju S."/>
            <person name="Secka A."/>
            <person name="Antonio M."/>
            <person name="Oren A."/>
            <person name="Chaudhuri R.R."/>
            <person name="La Ragione R."/>
            <person name="Hildebrand F."/>
            <person name="Pallen M.J."/>
        </authorList>
    </citation>
    <scope>NUCLEOTIDE SEQUENCE</scope>
    <source>
        <strain evidence="1">ChiW19-6364</strain>
    </source>
</reference>
<name>A0A9D2R822_9FIRM</name>
<evidence type="ECO:0000313" key="1">
    <source>
        <dbReference type="EMBL" id="HJD38905.1"/>
    </source>
</evidence>
<evidence type="ECO:0000313" key="2">
    <source>
        <dbReference type="Proteomes" id="UP000823850"/>
    </source>
</evidence>
<sequence length="183" mass="21306">MNFLAHRFSLIVDDKYLDYFAAIMEDRLWQTLAKPVSYGKTIRLINESGNFYKRRCPMPQNRIKANTFYNKDNSYFRKSVYPEEFPESRTPAAVPPRIVRKRMYSKLRDAEEKMAVQALHEGAGCNKRTGKIELLPQADGIYRLAHAVAGTWKSILKAFAIDPDHVKRKVNRQSAQCRYTQLK</sequence>
<dbReference type="Proteomes" id="UP000823850">
    <property type="component" value="Unassembled WGS sequence"/>
</dbReference>
<protein>
    <submittedName>
        <fullName evidence="1">Uncharacterized protein</fullName>
    </submittedName>
</protein>
<comment type="caution">
    <text evidence="1">The sequence shown here is derived from an EMBL/GenBank/DDBJ whole genome shotgun (WGS) entry which is preliminary data.</text>
</comment>
<proteinExistence type="predicted"/>